<sequence>MQHLGASTGNKKVRVRHPIGSAALPGSAKARAGPDALGLASTVNPLTFLVQRPSTDERGANNGRRQQTPRRRRLRTSETKIPVAEAFSPQRSLRFSKLPMLTRKEHHLESTHPNQLTTTVSTPRHVELPLHELIQTMDDAVKADPLAELNQSTIARLFMDQWLRQFEADRRTFKSVAVRYEVGFEELQRRTANLPRPNELVTTFSCKVLGTVEDLTPHFGPYAPLFRVLRAELVQSIYSRDGLPYFALVKHHKRLLQTLRKDKEWREDRNDVLADDIDKVYIMSRHFLSECTYALARMLLHEWYSVAVVQKKNNRKYIAYYSNWFNSAPRAMLQKVYTAWKREAARHRIERVQKQLQIDLQSLTAVKRQAEELTVQRDKAQADNLAMRSDRNQAEEWTRQLELRIKAASTFLDTTRRREAQVCQEGQLRVEAVACLPPLILESLLRGYHGVGFLQQVSGQEPQADQDVYDDQDTGTSCVLLECLGEITRLRDMEVRRTSSSTIASTSGGRVHSVVAATGRSNSAVIGAAPSENGQSISPQETVAATGSPSGRRVAGAISQDELSGRLFLKHFLSLREHIRAPNTKVLFTPHFQETEERRQSQHDNSQVDREYDHLLRAIRIQDEHYASHSKLFSSRMLEAHEVSLVPNCSMPSSVLQGSAGSDRGDLGVINGVKRSWILNKSAEMLRTTSRGSQFKRASTQRQSILSLNNRSPPPTPLLENLQLLQEADFDISPLHSRGFTVLLLAHIATEYGALLFSPGDMSAFTHNAYLSPVVKATEDLEVENPQDVDLDKPADENDQRMPTPSPPVIVPTAAVNGSTNNSLRIIEPIVTAYNTWNQLSEQLISAGVVQSRGLTQKPVMDPSSDNSGDVLRGRGTAQGTPIRPILQHQFEPSAHSSLLAPVREKVNRRTSNPVGDGNTYHTAKIRHLSPEMTETLTHSIEDIHRCVKTTAAKLKYFDATHQQLKELRITQWQQASELASESSNPKEEATSSNPGGQSDSREQIYECISLTNNTMRRIFSVEDNPDIELTQVRAVFENHQRVIRRLYTPFRANIKHAMSLDDLWHIVKILRLPREIHVLPVLRDEELVANGYEQLFSPEDLAELFLQLCNEQFQPQLAPLSARVEYFVTRHLPIALQNPSLLRVMMHRSDVKLAIHSHSQTIRIIFRRYCAKERELMMTATGPAKPKPRHTGHGINKYMRMVDWQAFVQDYHLIRARFSLDQALNVFRNVQEASSGNDEQLELIYSEFCEALVAMATFYFPDPFVKPATKLMQFLRRYLPLSPDDT</sequence>
<feature type="compositionally biased region" description="Polar residues" evidence="2">
    <location>
        <begin position="1"/>
        <end position="10"/>
    </location>
</feature>
<dbReference type="KEGG" id="pif:PITG_02595"/>
<dbReference type="EMBL" id="DS028120">
    <property type="protein sequence ID" value="EEY64075.1"/>
    <property type="molecule type" value="Genomic_DNA"/>
</dbReference>
<reference evidence="4" key="1">
    <citation type="journal article" date="2009" name="Nature">
        <title>Genome sequence and analysis of the Irish potato famine pathogen Phytophthora infestans.</title>
        <authorList>
            <consortium name="The Broad Institute Genome Sequencing Platform"/>
            <person name="Haas B.J."/>
            <person name="Kamoun S."/>
            <person name="Zody M.C."/>
            <person name="Jiang R.H."/>
            <person name="Handsaker R.E."/>
            <person name="Cano L.M."/>
            <person name="Grabherr M."/>
            <person name="Kodira C.D."/>
            <person name="Raffaele S."/>
            <person name="Torto-Alalibo T."/>
            <person name="Bozkurt T.O."/>
            <person name="Ah-Fong A.M."/>
            <person name="Alvarado L."/>
            <person name="Anderson V.L."/>
            <person name="Armstrong M.R."/>
            <person name="Avrova A."/>
            <person name="Baxter L."/>
            <person name="Beynon J."/>
            <person name="Boevink P.C."/>
            <person name="Bollmann S.R."/>
            <person name="Bos J.I."/>
            <person name="Bulone V."/>
            <person name="Cai G."/>
            <person name="Cakir C."/>
            <person name="Carrington J.C."/>
            <person name="Chawner M."/>
            <person name="Conti L."/>
            <person name="Costanzo S."/>
            <person name="Ewan R."/>
            <person name="Fahlgren N."/>
            <person name="Fischbach M.A."/>
            <person name="Fugelstad J."/>
            <person name="Gilroy E.M."/>
            <person name="Gnerre S."/>
            <person name="Green P.J."/>
            <person name="Grenville-Briggs L.J."/>
            <person name="Griffith J."/>
            <person name="Grunwald N.J."/>
            <person name="Horn K."/>
            <person name="Horner N.R."/>
            <person name="Hu C.H."/>
            <person name="Huitema E."/>
            <person name="Jeong D.H."/>
            <person name="Jones A.M."/>
            <person name="Jones J.D."/>
            <person name="Jones R.W."/>
            <person name="Karlsson E.K."/>
            <person name="Kunjeti S.G."/>
            <person name="Lamour K."/>
            <person name="Liu Z."/>
            <person name="Ma L."/>
            <person name="Maclean D."/>
            <person name="Chibucos M.C."/>
            <person name="McDonald H."/>
            <person name="McWalters J."/>
            <person name="Meijer H.J."/>
            <person name="Morgan W."/>
            <person name="Morris P.F."/>
            <person name="Munro C.A."/>
            <person name="O'Neill K."/>
            <person name="Ospina-Giraldo M."/>
            <person name="Pinzon A."/>
            <person name="Pritchard L."/>
            <person name="Ramsahoye B."/>
            <person name="Ren Q."/>
            <person name="Restrepo S."/>
            <person name="Roy S."/>
            <person name="Sadanandom A."/>
            <person name="Savidor A."/>
            <person name="Schornack S."/>
            <person name="Schwartz D.C."/>
            <person name="Schumann U.D."/>
            <person name="Schwessinger B."/>
            <person name="Seyer L."/>
            <person name="Sharpe T."/>
            <person name="Silvar C."/>
            <person name="Song J."/>
            <person name="Studholme D.J."/>
            <person name="Sykes S."/>
            <person name="Thines M."/>
            <person name="van de Vondervoort P.J."/>
            <person name="Phuntumart V."/>
            <person name="Wawra S."/>
            <person name="Weide R."/>
            <person name="Win J."/>
            <person name="Young C."/>
            <person name="Zhou S."/>
            <person name="Fry W."/>
            <person name="Meyers B.C."/>
            <person name="van West P."/>
            <person name="Ristaino J."/>
            <person name="Govers F."/>
            <person name="Birch P.R."/>
            <person name="Whisson S.C."/>
            <person name="Judelson H.S."/>
            <person name="Nusbaum C."/>
        </authorList>
    </citation>
    <scope>NUCLEOTIDE SEQUENCE [LARGE SCALE GENOMIC DNA]</scope>
    <source>
        <strain evidence="4">T30-4</strain>
    </source>
</reference>
<dbReference type="GeneID" id="9478854"/>
<name>D0MWR2_PHYIT</name>
<dbReference type="VEuPathDB" id="FungiDB:PITG_02595"/>
<feature type="region of interest" description="Disordered" evidence="2">
    <location>
        <begin position="783"/>
        <end position="809"/>
    </location>
</feature>
<feature type="region of interest" description="Disordered" evidence="2">
    <location>
        <begin position="49"/>
        <end position="77"/>
    </location>
</feature>
<evidence type="ECO:0000256" key="1">
    <source>
        <dbReference type="SAM" id="Coils"/>
    </source>
</evidence>
<evidence type="ECO:0000313" key="3">
    <source>
        <dbReference type="EMBL" id="EEY64075.1"/>
    </source>
</evidence>
<accession>D0MWR2</accession>
<dbReference type="HOGENOM" id="CLU_005121_0_0_1"/>
<organism evidence="3 4">
    <name type="scientific">Phytophthora infestans (strain T30-4)</name>
    <name type="common">Potato late blight agent</name>
    <dbReference type="NCBI Taxonomy" id="403677"/>
    <lineage>
        <taxon>Eukaryota</taxon>
        <taxon>Sar</taxon>
        <taxon>Stramenopiles</taxon>
        <taxon>Oomycota</taxon>
        <taxon>Peronosporomycetes</taxon>
        <taxon>Peronosporales</taxon>
        <taxon>Peronosporaceae</taxon>
        <taxon>Phytophthora</taxon>
    </lineage>
</organism>
<feature type="coiled-coil region" evidence="1">
    <location>
        <begin position="353"/>
        <end position="383"/>
    </location>
</feature>
<gene>
    <name evidence="3" type="ORF">PITG_02595</name>
</gene>
<keyword evidence="1" id="KW-0175">Coiled coil</keyword>
<protein>
    <submittedName>
        <fullName evidence="3">Uncharacterized protein</fullName>
    </submittedName>
</protein>
<dbReference type="InParanoid" id="D0MWR2"/>
<dbReference type="OrthoDB" id="123216at2759"/>
<feature type="region of interest" description="Disordered" evidence="2">
    <location>
        <begin position="976"/>
        <end position="1003"/>
    </location>
</feature>
<dbReference type="RefSeq" id="XP_002907511.1">
    <property type="nucleotide sequence ID" value="XM_002907465.1"/>
</dbReference>
<evidence type="ECO:0000313" key="4">
    <source>
        <dbReference type="Proteomes" id="UP000006643"/>
    </source>
</evidence>
<feature type="compositionally biased region" description="Basic and acidic residues" evidence="2">
    <location>
        <begin position="790"/>
        <end position="800"/>
    </location>
</feature>
<keyword evidence="4" id="KW-1185">Reference proteome</keyword>
<feature type="region of interest" description="Disordered" evidence="2">
    <location>
        <begin position="530"/>
        <end position="553"/>
    </location>
</feature>
<dbReference type="eggNOG" id="ENOG502QUX3">
    <property type="taxonomic scope" value="Eukaryota"/>
</dbReference>
<dbReference type="Proteomes" id="UP000006643">
    <property type="component" value="Unassembled WGS sequence"/>
</dbReference>
<feature type="compositionally biased region" description="Polar residues" evidence="2">
    <location>
        <begin position="532"/>
        <end position="549"/>
    </location>
</feature>
<dbReference type="OMA" id="YCAKERE"/>
<feature type="region of interest" description="Disordered" evidence="2">
    <location>
        <begin position="1"/>
        <end position="33"/>
    </location>
</feature>
<evidence type="ECO:0000256" key="2">
    <source>
        <dbReference type="SAM" id="MobiDB-lite"/>
    </source>
</evidence>
<proteinExistence type="predicted"/>